<organism evidence="9 10">
    <name type="scientific">Sulfurihydrogenibium azorense (strain DSM 15241 / OCM 825 / Az-Fu1)</name>
    <dbReference type="NCBI Taxonomy" id="204536"/>
    <lineage>
        <taxon>Bacteria</taxon>
        <taxon>Pseudomonadati</taxon>
        <taxon>Aquificota</taxon>
        <taxon>Aquificia</taxon>
        <taxon>Aquificales</taxon>
        <taxon>Hydrogenothermaceae</taxon>
        <taxon>Sulfurihydrogenibium</taxon>
    </lineage>
</organism>
<name>C1DWJ7_SULAA</name>
<dbReference type="InterPro" id="IPR020097">
    <property type="entry name" value="PsdUridine_synth_TruA_a/b_dom"/>
</dbReference>
<feature type="binding site" evidence="4 6">
    <location>
        <position position="113"/>
    </location>
    <ligand>
        <name>substrate</name>
    </ligand>
</feature>
<dbReference type="CDD" id="cd02570">
    <property type="entry name" value="PseudoU_synth_EcTruA"/>
    <property type="match status" value="1"/>
</dbReference>
<dbReference type="HOGENOM" id="CLU_014673_0_1_0"/>
<feature type="domain" description="Pseudouridine synthase I TruA alpha/beta" evidence="8">
    <location>
        <begin position="12"/>
        <end position="106"/>
    </location>
</feature>
<evidence type="ECO:0000313" key="9">
    <source>
        <dbReference type="EMBL" id="ACN98963.1"/>
    </source>
</evidence>
<gene>
    <name evidence="4 9" type="primary">truA</name>
    <name evidence="9" type="ordered locus">SULAZ_1517</name>
</gene>
<keyword evidence="2 4" id="KW-0819">tRNA processing</keyword>
<dbReference type="Gene3D" id="3.30.70.660">
    <property type="entry name" value="Pseudouridine synthase I, catalytic domain, C-terminal subdomain"/>
    <property type="match status" value="1"/>
</dbReference>
<dbReference type="Gene3D" id="3.30.70.580">
    <property type="entry name" value="Pseudouridine synthase I, catalytic domain, N-terminal subdomain"/>
    <property type="match status" value="1"/>
</dbReference>
<evidence type="ECO:0000256" key="3">
    <source>
        <dbReference type="ARBA" id="ARBA00023235"/>
    </source>
</evidence>
<dbReference type="STRING" id="204536.SULAZ_1517"/>
<dbReference type="FunFam" id="3.30.70.580:FF:000001">
    <property type="entry name" value="tRNA pseudouridine synthase A"/>
    <property type="match status" value="1"/>
</dbReference>
<evidence type="ECO:0000256" key="5">
    <source>
        <dbReference type="PIRSR" id="PIRSR001430-1"/>
    </source>
</evidence>
<feature type="domain" description="Pseudouridine synthase I TruA alpha/beta" evidence="8">
    <location>
        <begin position="169"/>
        <end position="244"/>
    </location>
</feature>
<dbReference type="OrthoDB" id="9811823at2"/>
<dbReference type="HAMAP" id="MF_00171">
    <property type="entry name" value="TruA"/>
    <property type="match status" value="1"/>
</dbReference>
<protein>
    <recommendedName>
        <fullName evidence="4">tRNA pseudouridine synthase A</fullName>
        <ecNumber evidence="4">5.4.99.12</ecNumber>
    </recommendedName>
    <alternativeName>
        <fullName evidence="4">tRNA pseudouridine(38-40) synthase</fullName>
    </alternativeName>
    <alternativeName>
        <fullName evidence="4">tRNA pseudouridylate synthase I</fullName>
    </alternativeName>
    <alternativeName>
        <fullName evidence="4">tRNA-uridine isomerase I</fullName>
    </alternativeName>
</protein>
<dbReference type="EMBL" id="CP001229">
    <property type="protein sequence ID" value="ACN98963.1"/>
    <property type="molecule type" value="Genomic_DNA"/>
</dbReference>
<comment type="function">
    <text evidence="4">Formation of pseudouridine at positions 38, 39 and 40 in the anticodon stem and loop of transfer RNAs.</text>
</comment>
<evidence type="ECO:0000256" key="7">
    <source>
        <dbReference type="RuleBase" id="RU003792"/>
    </source>
</evidence>
<feature type="active site" description="Nucleophile" evidence="4 5">
    <location>
        <position position="55"/>
    </location>
</feature>
<dbReference type="PIRSF" id="PIRSF001430">
    <property type="entry name" value="tRNA_psdUrid_synth"/>
    <property type="match status" value="1"/>
</dbReference>
<comment type="caution">
    <text evidence="4">Lacks conserved residue(s) required for the propagation of feature annotation.</text>
</comment>
<dbReference type="InterPro" id="IPR001406">
    <property type="entry name" value="PsdUridine_synth_TruA"/>
</dbReference>
<keyword evidence="3 4" id="KW-0413">Isomerase</keyword>
<dbReference type="eggNOG" id="COG0101">
    <property type="taxonomic scope" value="Bacteria"/>
</dbReference>
<evidence type="ECO:0000256" key="1">
    <source>
        <dbReference type="ARBA" id="ARBA00009375"/>
    </source>
</evidence>
<dbReference type="NCBIfam" id="TIGR00071">
    <property type="entry name" value="hisT_truA"/>
    <property type="match status" value="1"/>
</dbReference>
<keyword evidence="10" id="KW-1185">Reference proteome</keyword>
<evidence type="ECO:0000313" key="10">
    <source>
        <dbReference type="Proteomes" id="UP000001369"/>
    </source>
</evidence>
<dbReference type="GO" id="GO:0031119">
    <property type="term" value="P:tRNA pseudouridine synthesis"/>
    <property type="evidence" value="ECO:0007669"/>
    <property type="project" value="UniProtKB-UniRule"/>
</dbReference>
<dbReference type="AlphaFoldDB" id="C1DWJ7"/>
<dbReference type="RefSeq" id="WP_012674283.1">
    <property type="nucleotide sequence ID" value="NC_012438.1"/>
</dbReference>
<dbReference type="EC" id="5.4.99.12" evidence="4"/>
<dbReference type="PANTHER" id="PTHR11142:SF0">
    <property type="entry name" value="TRNA PSEUDOURIDINE SYNTHASE-LIKE 1"/>
    <property type="match status" value="1"/>
</dbReference>
<accession>C1DWJ7</accession>
<evidence type="ECO:0000256" key="2">
    <source>
        <dbReference type="ARBA" id="ARBA00022694"/>
    </source>
</evidence>
<dbReference type="InterPro" id="IPR020095">
    <property type="entry name" value="PsdUridine_synth_TruA_C"/>
</dbReference>
<evidence type="ECO:0000259" key="8">
    <source>
        <dbReference type="Pfam" id="PF01416"/>
    </source>
</evidence>
<dbReference type="GO" id="GO:0003723">
    <property type="term" value="F:RNA binding"/>
    <property type="evidence" value="ECO:0007669"/>
    <property type="project" value="InterPro"/>
</dbReference>
<dbReference type="PANTHER" id="PTHR11142">
    <property type="entry name" value="PSEUDOURIDYLATE SYNTHASE"/>
    <property type="match status" value="1"/>
</dbReference>
<comment type="subunit">
    <text evidence="4">Homodimer.</text>
</comment>
<dbReference type="SUPFAM" id="SSF55120">
    <property type="entry name" value="Pseudouridine synthase"/>
    <property type="match status" value="1"/>
</dbReference>
<dbReference type="GO" id="GO:0160147">
    <property type="term" value="F:tRNA pseudouridine(38-40) synthase activity"/>
    <property type="evidence" value="ECO:0007669"/>
    <property type="project" value="UniProtKB-EC"/>
</dbReference>
<comment type="similarity">
    <text evidence="1 4 7">Belongs to the tRNA pseudouridine synthase TruA family.</text>
</comment>
<proteinExistence type="inferred from homology"/>
<dbReference type="KEGG" id="saf:SULAZ_1517"/>
<dbReference type="InterPro" id="IPR020103">
    <property type="entry name" value="PsdUridine_synth_cat_dom_sf"/>
</dbReference>
<dbReference type="Pfam" id="PF01416">
    <property type="entry name" value="PseudoU_synth_1"/>
    <property type="match status" value="2"/>
</dbReference>
<reference evidence="9 10" key="1">
    <citation type="journal article" date="2009" name="J. Bacteriol.">
        <title>Complete and draft genome sequences of six members of the Aquificales.</title>
        <authorList>
            <person name="Reysenbach A.L."/>
            <person name="Hamamura N."/>
            <person name="Podar M."/>
            <person name="Griffiths E."/>
            <person name="Ferreira S."/>
            <person name="Hochstein R."/>
            <person name="Heidelberg J."/>
            <person name="Johnson J."/>
            <person name="Mead D."/>
            <person name="Pohorille A."/>
            <person name="Sarmiento M."/>
            <person name="Schweighofer K."/>
            <person name="Seshadri R."/>
            <person name="Voytek M.A."/>
        </authorList>
    </citation>
    <scope>NUCLEOTIDE SEQUENCE [LARGE SCALE GENOMIC DNA]</scope>
    <source>
        <strain evidence="10">Az-Fu1 / DSM 15241 / OCM 825</strain>
    </source>
</reference>
<dbReference type="Proteomes" id="UP000001369">
    <property type="component" value="Chromosome"/>
</dbReference>
<comment type="catalytic activity">
    <reaction evidence="4 7">
        <text>uridine(38/39/40) in tRNA = pseudouridine(38/39/40) in tRNA</text>
        <dbReference type="Rhea" id="RHEA:22376"/>
        <dbReference type="Rhea" id="RHEA-COMP:10085"/>
        <dbReference type="Rhea" id="RHEA-COMP:10087"/>
        <dbReference type="ChEBI" id="CHEBI:65314"/>
        <dbReference type="ChEBI" id="CHEBI:65315"/>
        <dbReference type="EC" id="5.4.99.12"/>
    </reaction>
</comment>
<evidence type="ECO:0000256" key="4">
    <source>
        <dbReference type="HAMAP-Rule" id="MF_00171"/>
    </source>
</evidence>
<evidence type="ECO:0000256" key="6">
    <source>
        <dbReference type="PIRSR" id="PIRSR001430-2"/>
    </source>
</evidence>
<sequence length="244" mass="28368">MKKRYNYKLTISYIGTRYSGWQRQKNAVGIQQIIEDLLEKLFKEKITLIGSGRTDAGVHALNQVANFKTYSYKDPSTIYSYLNAKLPRDISVKKVEEVDLNFNARFSAKGKTYLYRIYTKPDPFLYGRGWFFDKDLDIVKMLQGIEILKKYKDLTSLAKEGNYIRKEVDLREIKLYYDGKIIDIEITASHFLRNLVRRIVGHLVAIGRGSLSLQEFEDIIKAKDSSKGKFLAPPEGLYLKEVYY</sequence>
<dbReference type="InterPro" id="IPR020094">
    <property type="entry name" value="TruA/RsuA/RluB/E/F_N"/>
</dbReference>